<dbReference type="Pfam" id="PF05699">
    <property type="entry name" value="Dimer_Tnp_hAT"/>
    <property type="match status" value="1"/>
</dbReference>
<reference evidence="2 3" key="1">
    <citation type="submission" date="2019-05" db="EMBL/GenBank/DDBJ databases">
        <title>Emergence of the Ug99 lineage of the wheat stem rust pathogen through somatic hybridization.</title>
        <authorList>
            <person name="Li F."/>
            <person name="Upadhyaya N.M."/>
            <person name="Sperschneider J."/>
            <person name="Matny O."/>
            <person name="Nguyen-Phuc H."/>
            <person name="Mago R."/>
            <person name="Raley C."/>
            <person name="Miller M.E."/>
            <person name="Silverstein K.A.T."/>
            <person name="Henningsen E."/>
            <person name="Hirsch C.D."/>
            <person name="Visser B."/>
            <person name="Pretorius Z.A."/>
            <person name="Steffenson B.J."/>
            <person name="Schwessinger B."/>
            <person name="Dodds P.N."/>
            <person name="Figueroa M."/>
        </authorList>
    </citation>
    <scope>NUCLEOTIDE SEQUENCE [LARGE SCALE GENOMIC DNA]</scope>
    <source>
        <strain evidence="2 3">Ug99</strain>
    </source>
</reference>
<dbReference type="GO" id="GO:0046983">
    <property type="term" value="F:protein dimerization activity"/>
    <property type="evidence" value="ECO:0007669"/>
    <property type="project" value="InterPro"/>
</dbReference>
<dbReference type="Proteomes" id="UP000325313">
    <property type="component" value="Unassembled WGS sequence"/>
</dbReference>
<name>A0A5B0M3Z7_PUCGR</name>
<feature type="domain" description="HAT C-terminal dimerisation" evidence="1">
    <location>
        <begin position="5"/>
        <end position="40"/>
    </location>
</feature>
<dbReference type="AlphaFoldDB" id="A0A5B0M3Z7"/>
<evidence type="ECO:0000313" key="3">
    <source>
        <dbReference type="Proteomes" id="UP000325313"/>
    </source>
</evidence>
<organism evidence="2 3">
    <name type="scientific">Puccinia graminis f. sp. tritici</name>
    <dbReference type="NCBI Taxonomy" id="56615"/>
    <lineage>
        <taxon>Eukaryota</taxon>
        <taxon>Fungi</taxon>
        <taxon>Dikarya</taxon>
        <taxon>Basidiomycota</taxon>
        <taxon>Pucciniomycotina</taxon>
        <taxon>Pucciniomycetes</taxon>
        <taxon>Pucciniales</taxon>
        <taxon>Pucciniaceae</taxon>
        <taxon>Puccinia</taxon>
    </lineage>
</organism>
<evidence type="ECO:0000313" key="2">
    <source>
        <dbReference type="EMBL" id="KAA1071241.1"/>
    </source>
</evidence>
<evidence type="ECO:0000259" key="1">
    <source>
        <dbReference type="Pfam" id="PF05699"/>
    </source>
</evidence>
<gene>
    <name evidence="2" type="ORF">PGTUg99_021963</name>
</gene>
<dbReference type="InterPro" id="IPR008906">
    <property type="entry name" value="HATC_C_dom"/>
</dbReference>
<sequence length="101" mass="10717">MSCDLESESAFSTGGHVLDDYQSQLNKDTAEALLCSQDWMKEMYPWAPGGLPMGHPHSPPASSTSGAPLDSPCPPHCGHGLGSDIKISCFYPARPAQLSRG</sequence>
<accession>A0A5B0M3Z7</accession>
<dbReference type="EMBL" id="VDEP01000479">
    <property type="protein sequence ID" value="KAA1071241.1"/>
    <property type="molecule type" value="Genomic_DNA"/>
</dbReference>
<proteinExistence type="predicted"/>
<comment type="caution">
    <text evidence="2">The sequence shown here is derived from an EMBL/GenBank/DDBJ whole genome shotgun (WGS) entry which is preliminary data.</text>
</comment>
<protein>
    <recommendedName>
        <fullName evidence="1">HAT C-terminal dimerisation domain-containing protein</fullName>
    </recommendedName>
</protein>